<keyword evidence="3" id="KW-0597">Phosphoprotein</keyword>
<dbReference type="eggNOG" id="COG4585">
    <property type="taxonomic scope" value="Bacteria"/>
</dbReference>
<feature type="transmembrane region" description="Helical" evidence="9">
    <location>
        <begin position="184"/>
        <end position="201"/>
    </location>
</feature>
<evidence type="ECO:0000256" key="7">
    <source>
        <dbReference type="ARBA" id="ARBA00022840"/>
    </source>
</evidence>
<keyword evidence="6 12" id="KW-0418">Kinase</keyword>
<evidence type="ECO:0000259" key="10">
    <source>
        <dbReference type="Pfam" id="PF02518"/>
    </source>
</evidence>
<dbReference type="KEGG" id="tbe:Trebr_1675"/>
<feature type="transmembrane region" description="Helical" evidence="9">
    <location>
        <begin position="42"/>
        <end position="61"/>
    </location>
</feature>
<evidence type="ECO:0000259" key="11">
    <source>
        <dbReference type="Pfam" id="PF07730"/>
    </source>
</evidence>
<keyword evidence="9" id="KW-0472">Membrane</keyword>
<keyword evidence="13" id="KW-1185">Reference proteome</keyword>
<gene>
    <name evidence="12" type="ordered locus">Trebr_1675</name>
</gene>
<evidence type="ECO:0000256" key="6">
    <source>
        <dbReference type="ARBA" id="ARBA00022777"/>
    </source>
</evidence>
<dbReference type="GO" id="GO:0046983">
    <property type="term" value="F:protein dimerization activity"/>
    <property type="evidence" value="ECO:0007669"/>
    <property type="project" value="InterPro"/>
</dbReference>
<evidence type="ECO:0000256" key="2">
    <source>
        <dbReference type="ARBA" id="ARBA00012438"/>
    </source>
</evidence>
<dbReference type="InterPro" id="IPR036890">
    <property type="entry name" value="HATPase_C_sf"/>
</dbReference>
<dbReference type="Pfam" id="PF07730">
    <property type="entry name" value="HisKA_3"/>
    <property type="match status" value="1"/>
</dbReference>
<feature type="transmembrane region" description="Helical" evidence="9">
    <location>
        <begin position="414"/>
        <end position="436"/>
    </location>
</feature>
<reference evidence="13" key="1">
    <citation type="submission" date="2011-04" db="EMBL/GenBank/DDBJ databases">
        <title>The complete genome of Treponema brennaborense DSM 12168.</title>
        <authorList>
            <person name="Lucas S."/>
            <person name="Han J."/>
            <person name="Lapidus A."/>
            <person name="Bruce D."/>
            <person name="Goodwin L."/>
            <person name="Pitluck S."/>
            <person name="Peters L."/>
            <person name="Kyrpides N."/>
            <person name="Mavromatis K."/>
            <person name="Ivanova N."/>
            <person name="Mikhailova N."/>
            <person name="Pagani I."/>
            <person name="Teshima H."/>
            <person name="Detter J.C."/>
            <person name="Tapia R."/>
            <person name="Han C."/>
            <person name="Land M."/>
            <person name="Hauser L."/>
            <person name="Markowitz V."/>
            <person name="Cheng J.-F."/>
            <person name="Hugenholtz P."/>
            <person name="Woyke T."/>
            <person name="Wu D."/>
            <person name="Gronow S."/>
            <person name="Wellnitz S."/>
            <person name="Brambilla E."/>
            <person name="Klenk H.-P."/>
            <person name="Eisen J.A."/>
        </authorList>
    </citation>
    <scope>NUCLEOTIDE SEQUENCE [LARGE SCALE GENOMIC DNA]</scope>
    <source>
        <strain evidence="13">DSM 12168 / CIP 105900 / DD5/3</strain>
    </source>
</reference>
<keyword evidence="7" id="KW-0067">ATP-binding</keyword>
<keyword evidence="4" id="KW-0808">Transferase</keyword>
<keyword evidence="9" id="KW-0812">Transmembrane</keyword>
<dbReference type="Proteomes" id="UP000006546">
    <property type="component" value="Chromosome"/>
</dbReference>
<dbReference type="InterPro" id="IPR011712">
    <property type="entry name" value="Sig_transdc_His_kin_sub3_dim/P"/>
</dbReference>
<dbReference type="PANTHER" id="PTHR24421:SF10">
    <property type="entry name" value="NITRATE_NITRITE SENSOR PROTEIN NARQ"/>
    <property type="match status" value="1"/>
</dbReference>
<keyword evidence="8" id="KW-0902">Two-component regulatory system</keyword>
<dbReference type="EMBL" id="CP002696">
    <property type="protein sequence ID" value="AEE17097.1"/>
    <property type="molecule type" value="Genomic_DNA"/>
</dbReference>
<dbReference type="CDD" id="cd16917">
    <property type="entry name" value="HATPase_UhpB-NarQ-NarX-like"/>
    <property type="match status" value="1"/>
</dbReference>
<evidence type="ECO:0000313" key="12">
    <source>
        <dbReference type="EMBL" id="AEE17097.1"/>
    </source>
</evidence>
<keyword evidence="5" id="KW-0547">Nucleotide-binding</keyword>
<dbReference type="GO" id="GO:0016020">
    <property type="term" value="C:membrane"/>
    <property type="evidence" value="ECO:0007669"/>
    <property type="project" value="InterPro"/>
</dbReference>
<dbReference type="InterPro" id="IPR050482">
    <property type="entry name" value="Sensor_HK_TwoCompSys"/>
</dbReference>
<dbReference type="Pfam" id="PF02518">
    <property type="entry name" value="HATPase_c"/>
    <property type="match status" value="1"/>
</dbReference>
<dbReference type="SUPFAM" id="SSF55874">
    <property type="entry name" value="ATPase domain of HSP90 chaperone/DNA topoisomerase II/histidine kinase"/>
    <property type="match status" value="1"/>
</dbReference>
<keyword evidence="9" id="KW-1133">Transmembrane helix</keyword>
<name>F4LQ19_TREBD</name>
<evidence type="ECO:0000256" key="3">
    <source>
        <dbReference type="ARBA" id="ARBA00022553"/>
    </source>
</evidence>
<feature type="transmembrane region" description="Helical" evidence="9">
    <location>
        <begin position="140"/>
        <end position="164"/>
    </location>
</feature>
<sequence length="443" mass="49535">MARRIADSPLRHRCTAAAFCPPYSVAPVKIPCYYGYMIRKRFLITAAVVALSLVMLTPAVLYTKTIIPRIDNLIFSTTYQVYILLLIDLGVTLLFLFQNSICTAITLTVKTAILIFTCQAIGSTAEIYQYVYVSLLLETVFLVSIPVSTIVSAGITAIMLFSLLPHTTFFTHIGGLSQAQTLHAILYGVVLIAAGTLVSWYRNRCRQLQQEMYRLEDVINRISNTNLAYQNYAAISESKAIEKERNRISREIHDIIGYTMTNILMLIQAALHTEDEAKRTELLETAITHLNSGVDDARLALRRLRERDIESAHGPNLFLQLTRTFAALTGIAIAVDFGNTPKVFNSKVEKTIFRMIQESMTNSFKHGKATKIAISFSYENDWITVRIHDNGQGGYFSGERVKEGIGIRGMRERISAAGGFFSAVFAIDGFIVQAVIPMEQEDE</sequence>
<dbReference type="GO" id="GO:0005524">
    <property type="term" value="F:ATP binding"/>
    <property type="evidence" value="ECO:0007669"/>
    <property type="project" value="UniProtKB-KW"/>
</dbReference>
<dbReference type="AlphaFoldDB" id="F4LQ19"/>
<evidence type="ECO:0000256" key="1">
    <source>
        <dbReference type="ARBA" id="ARBA00000085"/>
    </source>
</evidence>
<dbReference type="STRING" id="906968.Trebr_1675"/>
<comment type="catalytic activity">
    <reaction evidence="1">
        <text>ATP + protein L-histidine = ADP + protein N-phospho-L-histidine.</text>
        <dbReference type="EC" id="2.7.13.3"/>
    </reaction>
</comment>
<feature type="domain" description="Signal transduction histidine kinase subgroup 3 dimerisation and phosphoacceptor" evidence="11">
    <location>
        <begin position="244"/>
        <end position="307"/>
    </location>
</feature>
<proteinExistence type="predicted"/>
<dbReference type="InterPro" id="IPR003594">
    <property type="entry name" value="HATPase_dom"/>
</dbReference>
<feature type="transmembrane region" description="Helical" evidence="9">
    <location>
        <begin position="73"/>
        <end position="97"/>
    </location>
</feature>
<dbReference type="Gene3D" id="1.20.5.1930">
    <property type="match status" value="1"/>
</dbReference>
<dbReference type="PANTHER" id="PTHR24421">
    <property type="entry name" value="NITRATE/NITRITE SENSOR PROTEIN NARX-RELATED"/>
    <property type="match status" value="1"/>
</dbReference>
<organism evidence="12 13">
    <name type="scientific">Treponema brennaborense (strain DSM 12168 / CIP 105900 / DD5/3)</name>
    <dbReference type="NCBI Taxonomy" id="906968"/>
    <lineage>
        <taxon>Bacteria</taxon>
        <taxon>Pseudomonadati</taxon>
        <taxon>Spirochaetota</taxon>
        <taxon>Spirochaetia</taxon>
        <taxon>Spirochaetales</taxon>
        <taxon>Treponemataceae</taxon>
        <taxon>Treponema</taxon>
    </lineage>
</organism>
<evidence type="ECO:0000256" key="4">
    <source>
        <dbReference type="ARBA" id="ARBA00022679"/>
    </source>
</evidence>
<evidence type="ECO:0000256" key="5">
    <source>
        <dbReference type="ARBA" id="ARBA00022741"/>
    </source>
</evidence>
<dbReference type="EC" id="2.7.13.3" evidence="2"/>
<feature type="domain" description="Histidine kinase/HSP90-like ATPase" evidence="10">
    <location>
        <begin position="349"/>
        <end position="393"/>
    </location>
</feature>
<evidence type="ECO:0000256" key="8">
    <source>
        <dbReference type="ARBA" id="ARBA00023012"/>
    </source>
</evidence>
<evidence type="ECO:0000256" key="9">
    <source>
        <dbReference type="SAM" id="Phobius"/>
    </source>
</evidence>
<accession>F4LQ19</accession>
<dbReference type="Gene3D" id="3.30.565.10">
    <property type="entry name" value="Histidine kinase-like ATPase, C-terminal domain"/>
    <property type="match status" value="1"/>
</dbReference>
<dbReference type="HOGENOM" id="CLU_000445_20_15_12"/>
<evidence type="ECO:0000313" key="13">
    <source>
        <dbReference type="Proteomes" id="UP000006546"/>
    </source>
</evidence>
<dbReference type="GO" id="GO:0000155">
    <property type="term" value="F:phosphorelay sensor kinase activity"/>
    <property type="evidence" value="ECO:0007669"/>
    <property type="project" value="InterPro"/>
</dbReference>
<protein>
    <recommendedName>
        <fullName evidence="2">histidine kinase</fullName>
        <ecNumber evidence="2">2.7.13.3</ecNumber>
    </recommendedName>
</protein>